<feature type="non-terminal residue" evidence="1">
    <location>
        <position position="1"/>
    </location>
</feature>
<accession>A0A0F9GMJ9</accession>
<reference evidence="1" key="1">
    <citation type="journal article" date="2015" name="Nature">
        <title>Complex archaea that bridge the gap between prokaryotes and eukaryotes.</title>
        <authorList>
            <person name="Spang A."/>
            <person name="Saw J.H."/>
            <person name="Jorgensen S.L."/>
            <person name="Zaremba-Niedzwiedzka K."/>
            <person name="Martijn J."/>
            <person name="Lind A.E."/>
            <person name="van Eijk R."/>
            <person name="Schleper C."/>
            <person name="Guy L."/>
            <person name="Ettema T.J."/>
        </authorList>
    </citation>
    <scope>NUCLEOTIDE SEQUENCE</scope>
</reference>
<comment type="caution">
    <text evidence="1">The sequence shown here is derived from an EMBL/GenBank/DDBJ whole genome shotgun (WGS) entry which is preliminary data.</text>
</comment>
<sequence length="80" mass="8934">ALSNYGAAGQIYILEGMHQFRDEWEWFPLGENDHILDALAQGPEVWTPGVADRMGVGMEVEHLVNVIMDERDALTGYSSI</sequence>
<gene>
    <name evidence="1" type="ORF">LCGC14_2102520</name>
</gene>
<evidence type="ECO:0000313" key="1">
    <source>
        <dbReference type="EMBL" id="KKL70675.1"/>
    </source>
</evidence>
<protein>
    <submittedName>
        <fullName evidence="1">Uncharacterized protein</fullName>
    </submittedName>
</protein>
<name>A0A0F9GMJ9_9ZZZZ</name>
<proteinExistence type="predicted"/>
<dbReference type="EMBL" id="LAZR01025830">
    <property type="protein sequence ID" value="KKL70675.1"/>
    <property type="molecule type" value="Genomic_DNA"/>
</dbReference>
<dbReference type="AlphaFoldDB" id="A0A0F9GMJ9"/>
<organism evidence="1">
    <name type="scientific">marine sediment metagenome</name>
    <dbReference type="NCBI Taxonomy" id="412755"/>
    <lineage>
        <taxon>unclassified sequences</taxon>
        <taxon>metagenomes</taxon>
        <taxon>ecological metagenomes</taxon>
    </lineage>
</organism>